<proteinExistence type="predicted"/>
<keyword evidence="8 11" id="KW-1133">Transmembrane helix</keyword>
<dbReference type="EMBL" id="FNVG01000033">
    <property type="protein sequence ID" value="SEG69442.1"/>
    <property type="molecule type" value="Genomic_DNA"/>
</dbReference>
<evidence type="ECO:0000256" key="10">
    <source>
        <dbReference type="ARBA" id="ARBA00023136"/>
    </source>
</evidence>
<dbReference type="EC" id="2.7.13.3" evidence="3"/>
<dbReference type="InterPro" id="IPR036890">
    <property type="entry name" value="HATPase_C_sf"/>
</dbReference>
<accession>A0A1H6C958</accession>
<dbReference type="InterPro" id="IPR050428">
    <property type="entry name" value="TCS_sensor_his_kinase"/>
</dbReference>
<evidence type="ECO:0000256" key="3">
    <source>
        <dbReference type="ARBA" id="ARBA00012438"/>
    </source>
</evidence>
<keyword evidence="7 14" id="KW-0418">Kinase</keyword>
<dbReference type="GO" id="GO:0005886">
    <property type="term" value="C:plasma membrane"/>
    <property type="evidence" value="ECO:0007669"/>
    <property type="project" value="TreeGrafter"/>
</dbReference>
<evidence type="ECO:0000259" key="12">
    <source>
        <dbReference type="PROSITE" id="PS50109"/>
    </source>
</evidence>
<dbReference type="OrthoDB" id="9809567at2"/>
<comment type="catalytic activity">
    <reaction evidence="1">
        <text>ATP + protein L-histidine = ADP + protein N-phospho-L-histidine.</text>
        <dbReference type="EC" id="2.7.13.3"/>
    </reaction>
</comment>
<keyword evidence="10 11" id="KW-0472">Membrane</keyword>
<reference evidence="15" key="1">
    <citation type="submission" date="2016-10" db="EMBL/GenBank/DDBJ databases">
        <authorList>
            <person name="Varghese N."/>
            <person name="Submissions S."/>
        </authorList>
    </citation>
    <scope>NUCLEOTIDE SEQUENCE [LARGE SCALE GENOMIC DNA]</scope>
    <source>
        <strain evidence="15">CGMCC 1.7062</strain>
    </source>
</reference>
<dbReference type="SUPFAM" id="SSF47384">
    <property type="entry name" value="Homodimeric domain of signal transducing histidine kinase"/>
    <property type="match status" value="1"/>
</dbReference>
<dbReference type="PRINTS" id="PR00344">
    <property type="entry name" value="BCTRLSENSOR"/>
</dbReference>
<feature type="domain" description="Histidine kinase" evidence="12">
    <location>
        <begin position="251"/>
        <end position="452"/>
    </location>
</feature>
<protein>
    <recommendedName>
        <fullName evidence="3">histidine kinase</fullName>
        <ecNumber evidence="3">2.7.13.3</ecNumber>
    </recommendedName>
</protein>
<dbReference type="RefSeq" id="WP_103882293.1">
    <property type="nucleotide sequence ID" value="NZ_FNVG01000033.1"/>
</dbReference>
<dbReference type="Proteomes" id="UP000236721">
    <property type="component" value="Unassembled WGS sequence"/>
</dbReference>
<dbReference type="InterPro" id="IPR003660">
    <property type="entry name" value="HAMP_dom"/>
</dbReference>
<feature type="domain" description="HAMP" evidence="13">
    <location>
        <begin position="192"/>
        <end position="243"/>
    </location>
</feature>
<comment type="subcellular location">
    <subcellularLocation>
        <location evidence="2">Membrane</location>
    </subcellularLocation>
</comment>
<dbReference type="Gene3D" id="1.10.287.130">
    <property type="match status" value="1"/>
</dbReference>
<evidence type="ECO:0000256" key="1">
    <source>
        <dbReference type="ARBA" id="ARBA00000085"/>
    </source>
</evidence>
<dbReference type="PANTHER" id="PTHR45436">
    <property type="entry name" value="SENSOR HISTIDINE KINASE YKOH"/>
    <property type="match status" value="1"/>
</dbReference>
<feature type="transmembrane region" description="Helical" evidence="11">
    <location>
        <begin position="172"/>
        <end position="193"/>
    </location>
</feature>
<dbReference type="PROSITE" id="PS50885">
    <property type="entry name" value="HAMP"/>
    <property type="match status" value="1"/>
</dbReference>
<evidence type="ECO:0000313" key="15">
    <source>
        <dbReference type="Proteomes" id="UP000236721"/>
    </source>
</evidence>
<dbReference type="InterPro" id="IPR036097">
    <property type="entry name" value="HisK_dim/P_sf"/>
</dbReference>
<keyword evidence="15" id="KW-1185">Reference proteome</keyword>
<keyword evidence="9" id="KW-0902">Two-component regulatory system</keyword>
<organism evidence="14 15">
    <name type="scientific">Vibrio hangzhouensis</name>
    <dbReference type="NCBI Taxonomy" id="462991"/>
    <lineage>
        <taxon>Bacteria</taxon>
        <taxon>Pseudomonadati</taxon>
        <taxon>Pseudomonadota</taxon>
        <taxon>Gammaproteobacteria</taxon>
        <taxon>Vibrionales</taxon>
        <taxon>Vibrionaceae</taxon>
        <taxon>Vibrio</taxon>
    </lineage>
</organism>
<name>A0A1H6C958_9VIBR</name>
<dbReference type="PROSITE" id="PS50109">
    <property type="entry name" value="HIS_KIN"/>
    <property type="match status" value="1"/>
</dbReference>
<evidence type="ECO:0000256" key="4">
    <source>
        <dbReference type="ARBA" id="ARBA00022553"/>
    </source>
</evidence>
<keyword evidence="4" id="KW-0597">Phosphoprotein</keyword>
<keyword evidence="6 11" id="KW-0812">Transmembrane</keyword>
<evidence type="ECO:0000256" key="2">
    <source>
        <dbReference type="ARBA" id="ARBA00004370"/>
    </source>
</evidence>
<keyword evidence="5" id="KW-0808">Transferase</keyword>
<dbReference type="Gene3D" id="3.30.565.10">
    <property type="entry name" value="Histidine kinase-like ATPase, C-terminal domain"/>
    <property type="match status" value="1"/>
</dbReference>
<evidence type="ECO:0000313" key="14">
    <source>
        <dbReference type="EMBL" id="SEG69442.1"/>
    </source>
</evidence>
<evidence type="ECO:0000256" key="7">
    <source>
        <dbReference type="ARBA" id="ARBA00022777"/>
    </source>
</evidence>
<evidence type="ECO:0000256" key="9">
    <source>
        <dbReference type="ARBA" id="ARBA00023012"/>
    </source>
</evidence>
<feature type="transmembrane region" description="Helical" evidence="11">
    <location>
        <begin position="21"/>
        <end position="45"/>
    </location>
</feature>
<dbReference type="SUPFAM" id="SSF55874">
    <property type="entry name" value="ATPase domain of HSP90 chaperone/DNA topoisomerase II/histidine kinase"/>
    <property type="match status" value="1"/>
</dbReference>
<evidence type="ECO:0000256" key="8">
    <source>
        <dbReference type="ARBA" id="ARBA00022989"/>
    </source>
</evidence>
<dbReference type="InterPro" id="IPR005467">
    <property type="entry name" value="His_kinase_dom"/>
</dbReference>
<evidence type="ECO:0000256" key="6">
    <source>
        <dbReference type="ARBA" id="ARBA00022692"/>
    </source>
</evidence>
<gene>
    <name evidence="14" type="ORF">SAMN04488244_13330</name>
</gene>
<dbReference type="SMART" id="SM00387">
    <property type="entry name" value="HATPase_c"/>
    <property type="match status" value="1"/>
</dbReference>
<evidence type="ECO:0000256" key="5">
    <source>
        <dbReference type="ARBA" id="ARBA00022679"/>
    </source>
</evidence>
<evidence type="ECO:0000259" key="13">
    <source>
        <dbReference type="PROSITE" id="PS50885"/>
    </source>
</evidence>
<dbReference type="GO" id="GO:0000155">
    <property type="term" value="F:phosphorelay sensor kinase activity"/>
    <property type="evidence" value="ECO:0007669"/>
    <property type="project" value="InterPro"/>
</dbReference>
<dbReference type="Pfam" id="PF02518">
    <property type="entry name" value="HATPase_c"/>
    <property type="match status" value="1"/>
</dbReference>
<dbReference type="PANTHER" id="PTHR45436:SF5">
    <property type="entry name" value="SENSOR HISTIDINE KINASE TRCS"/>
    <property type="match status" value="1"/>
</dbReference>
<dbReference type="InterPro" id="IPR003594">
    <property type="entry name" value="HATPase_dom"/>
</dbReference>
<evidence type="ECO:0000256" key="11">
    <source>
        <dbReference type="SAM" id="Phobius"/>
    </source>
</evidence>
<dbReference type="InterPro" id="IPR004358">
    <property type="entry name" value="Sig_transdc_His_kin-like_C"/>
</dbReference>
<dbReference type="AlphaFoldDB" id="A0A1H6C958"/>
<sequence length="456" mass="51013">MPELDSKRLKKDLKRVSLKTRLLLAATLWLSAMMIAAGISIPGLVRDYLTQDLEAQLGLAMDEIAANLEVDKQGGLVLETRLSDPRFNQPYSGLYWSIETGSQKLRSRSLWDRAISSEEKKHHTDYFGANNERLITIKRTVFLPDVSDGVTIIIGQDEDRIDETLDSLTGQLWVILGIMSLGILSLIVAQVSWSLRPLGKMQRELKQLKTGEQHTLDDHYPKEIEPLVDDLNALLFHYQELLSRARNHAGNLSHALKTPLSVLKNELEQLSEQDRNRLKPAIAQIQAHIDYHLGRTRMAGAMNILSVKSSPSERVDAISLAFDKVYADRGIALVSELDTDLIVAVEKADLDEMLGNLLENAYKWGHSFIRVYSETDDSQQVNIVIEDDGPGIPLEKCQDVVKRGVRLDETTPGTGLGLNIVSEMAHSYRGELLLEQSKLGGLRAVLTLLRAKDQKL</sequence>